<dbReference type="GO" id="GO:0003677">
    <property type="term" value="F:DNA binding"/>
    <property type="evidence" value="ECO:0007669"/>
    <property type="project" value="UniProtKB-KW"/>
</dbReference>
<evidence type="ECO:0000256" key="12">
    <source>
        <dbReference type="ARBA" id="ARBA00023136"/>
    </source>
</evidence>
<dbReference type="PANTHER" id="PTHR22683:SF41">
    <property type="entry name" value="DNA TRANSLOCASE FTSK"/>
    <property type="match status" value="1"/>
</dbReference>
<dbReference type="GO" id="GO:0005524">
    <property type="term" value="F:ATP binding"/>
    <property type="evidence" value="ECO:0007669"/>
    <property type="project" value="UniProtKB-UniRule"/>
</dbReference>
<keyword evidence="11" id="KW-0238">DNA-binding</keyword>
<evidence type="ECO:0000256" key="2">
    <source>
        <dbReference type="ARBA" id="ARBA00006474"/>
    </source>
</evidence>
<keyword evidence="21" id="KW-1185">Reference proteome</keyword>
<evidence type="ECO:0000256" key="11">
    <source>
        <dbReference type="ARBA" id="ARBA00023125"/>
    </source>
</evidence>
<dbReference type="Pfam" id="PF13491">
    <property type="entry name" value="FtsK_4TM"/>
    <property type="match status" value="1"/>
</dbReference>
<keyword evidence="6 18" id="KW-0812">Transmembrane</keyword>
<evidence type="ECO:0000256" key="17">
    <source>
        <dbReference type="SAM" id="MobiDB-lite"/>
    </source>
</evidence>
<dbReference type="Gene3D" id="3.30.980.40">
    <property type="match status" value="1"/>
</dbReference>
<keyword evidence="4" id="KW-1003">Cell membrane</keyword>
<keyword evidence="5" id="KW-0132">Cell division</keyword>
<dbReference type="EMBL" id="JACZHT010000001">
    <property type="protein sequence ID" value="MBE1236249.1"/>
    <property type="molecule type" value="Genomic_DNA"/>
</dbReference>
<dbReference type="Proteomes" id="UP000631034">
    <property type="component" value="Unassembled WGS sequence"/>
</dbReference>
<evidence type="ECO:0000256" key="4">
    <source>
        <dbReference type="ARBA" id="ARBA00022475"/>
    </source>
</evidence>
<evidence type="ECO:0000256" key="1">
    <source>
        <dbReference type="ARBA" id="ARBA00004651"/>
    </source>
</evidence>
<evidence type="ECO:0000256" key="9">
    <source>
        <dbReference type="ARBA" id="ARBA00022840"/>
    </source>
</evidence>
<evidence type="ECO:0000256" key="7">
    <source>
        <dbReference type="ARBA" id="ARBA00022741"/>
    </source>
</evidence>
<feature type="transmembrane region" description="Helical" evidence="18">
    <location>
        <begin position="164"/>
        <end position="185"/>
    </location>
</feature>
<keyword evidence="12 18" id="KW-0472">Membrane</keyword>
<proteinExistence type="inferred from homology"/>
<comment type="subcellular location">
    <subcellularLocation>
        <location evidence="1">Cell membrane</location>
        <topology evidence="1">Multi-pass membrane protein</topology>
    </subcellularLocation>
</comment>
<dbReference type="InterPro" id="IPR036388">
    <property type="entry name" value="WH-like_DNA-bd_sf"/>
</dbReference>
<dbReference type="Pfam" id="PF01580">
    <property type="entry name" value="FtsK_SpoIIIE"/>
    <property type="match status" value="1"/>
</dbReference>
<dbReference type="SMART" id="SM00843">
    <property type="entry name" value="Ftsk_gamma"/>
    <property type="match status" value="1"/>
</dbReference>
<feature type="compositionally biased region" description="Pro residues" evidence="17">
    <location>
        <begin position="268"/>
        <end position="290"/>
    </location>
</feature>
<evidence type="ECO:0000256" key="18">
    <source>
        <dbReference type="SAM" id="Phobius"/>
    </source>
</evidence>
<dbReference type="PROSITE" id="PS50901">
    <property type="entry name" value="FTSK"/>
    <property type="match status" value="1"/>
</dbReference>
<dbReference type="SUPFAM" id="SSF46785">
    <property type="entry name" value="Winged helix' DNA-binding domain"/>
    <property type="match status" value="1"/>
</dbReference>
<comment type="caution">
    <text evidence="20">The sequence shown here is derived from an EMBL/GenBank/DDBJ whole genome shotgun (WGS) entry which is preliminary data.</text>
</comment>
<feature type="transmembrane region" description="Helical" evidence="18">
    <location>
        <begin position="21"/>
        <end position="46"/>
    </location>
</feature>
<feature type="region of interest" description="Disordered" evidence="17">
    <location>
        <begin position="268"/>
        <end position="295"/>
    </location>
</feature>
<evidence type="ECO:0000256" key="13">
    <source>
        <dbReference type="ARBA" id="ARBA00023306"/>
    </source>
</evidence>
<feature type="transmembrane region" description="Helical" evidence="18">
    <location>
        <begin position="106"/>
        <end position="127"/>
    </location>
</feature>
<evidence type="ECO:0000313" key="20">
    <source>
        <dbReference type="EMBL" id="MBE1236249.1"/>
    </source>
</evidence>
<name>A0A8J6YLZ0_9PROT</name>
<accession>A0A8J6YLZ0</accession>
<evidence type="ECO:0000256" key="8">
    <source>
        <dbReference type="ARBA" id="ARBA00022829"/>
    </source>
</evidence>
<dbReference type="SUPFAM" id="SSF52540">
    <property type="entry name" value="P-loop containing nucleoside triphosphate hydrolases"/>
    <property type="match status" value="1"/>
</dbReference>
<dbReference type="GO" id="GO:0051301">
    <property type="term" value="P:cell division"/>
    <property type="evidence" value="ECO:0007669"/>
    <property type="project" value="UniProtKB-KW"/>
</dbReference>
<comment type="function">
    <text evidence="14">Essential cell division protein that coordinates cell division and chromosome segregation. The N-terminus is involved in assembly of the cell-division machinery. The C-terminus functions as a DNA motor that moves dsDNA in an ATP-dependent manner towards the dif recombination site, which is located within the replication terminus region. Translocation stops specifically at Xer-dif sites, where FtsK interacts with the Xer recombinase, allowing activation of chromosome unlinking by recombination. FtsK orienting polar sequences (KOPS) guide the direction of DNA translocation. FtsK can remove proteins from DNA as it translocates, but translocation stops specifically at XerCD-dif site, thereby preventing removal of XerC and XerD from dif.</text>
</comment>
<dbReference type="InterPro" id="IPR027417">
    <property type="entry name" value="P-loop_NTPase"/>
</dbReference>
<dbReference type="InterPro" id="IPR041027">
    <property type="entry name" value="FtsK_alpha"/>
</dbReference>
<dbReference type="InterPro" id="IPR002543">
    <property type="entry name" value="FtsK_dom"/>
</dbReference>
<evidence type="ECO:0000256" key="15">
    <source>
        <dbReference type="ARBA" id="ARBA00025923"/>
    </source>
</evidence>
<comment type="similarity">
    <text evidence="2">Belongs to the FtsK/SpoIIIE/SftA family.</text>
</comment>
<dbReference type="Pfam" id="PF09397">
    <property type="entry name" value="FtsK_gamma"/>
    <property type="match status" value="1"/>
</dbReference>
<dbReference type="InterPro" id="IPR050206">
    <property type="entry name" value="FtsK/SpoIIIE/SftA"/>
</dbReference>
<keyword evidence="7 16" id="KW-0547">Nucleotide-binding</keyword>
<keyword evidence="9 16" id="KW-0067">ATP-binding</keyword>
<keyword evidence="8" id="KW-0159">Chromosome partition</keyword>
<sequence length="831" mass="88479">MPYKPGRTPFLPKAAIAGLKTASVQVLGGLLLLGAGLLAVALATYASSDPSFNTASDGPIRNALGRTGALVADLGLQGFGLGTWIPVLGFGALGLRMFLGRRISLLPLRIVALVVAMVSLCGAFDLVPAPSSWRAGSSLGGWTGALAHDLLARLFESLSSGGTGGALTGLATGLLVPFVLCLLALPGALALLWSLGLLRGLAVVLGALERRRQRTAARAPADRRPAARRRAVPVFTGPELPPVVLPPGTEAAHPAPEPPAPPRIIPVTPRRPAPEPPPFLQAPEPDPAPGLSPFSGPAPDTHPPVTLIVADSARPARAPLVPLPSLNLLRASPFAGPGTPAEAETKQALAESCERLRQALADFGVSGTVSDARRGPVVTFYVFTPAEGTNPSRVRGLADDIARRMDVPHARVASYEGFSWLGIELANPDPQECRLYDILSRKAFQGHEGMVPLVLGRDVCGAPVVEDLTRMPFYLVAGTEGTGKTTALAAVLLSLVYRLTPRDARFLVIDTGRRSLAAFDGIPHLVTPVITDTAAGLNALKWLLREMEHRYTLMNTLSVRTIEQYNLKVREAHASGNPLRRKIQTGFSETGAPIFESQTIDSTPLGYLVVVIDEIAEMMAQSPDTVETAFERLAAVSRALGIHVIASTGQVNARTLTPRLQALFTHRGCFRTANKLDSRFMVTTNGAERLPSPGEMLFFHAGVPTERIHAPHVTADEIRRVCDFLRDQAPPSYIPDVTAEAEMDPVPAPAPPRDPRAPTLGQPVIRAQIDPLYDRAVEVVVRSGRVSQFLLQKQLRIGAPRASAIIRRMEQEGLVSAPNLAGKRSVIAGKR</sequence>
<dbReference type="AlphaFoldDB" id="A0A8J6YLZ0"/>
<evidence type="ECO:0000259" key="19">
    <source>
        <dbReference type="PROSITE" id="PS50901"/>
    </source>
</evidence>
<feature type="binding site" evidence="16">
    <location>
        <begin position="478"/>
        <end position="485"/>
    </location>
    <ligand>
        <name>ATP</name>
        <dbReference type="ChEBI" id="CHEBI:30616"/>
    </ligand>
</feature>
<evidence type="ECO:0000256" key="6">
    <source>
        <dbReference type="ARBA" id="ARBA00022692"/>
    </source>
</evidence>
<dbReference type="GO" id="GO:0007059">
    <property type="term" value="P:chromosome segregation"/>
    <property type="evidence" value="ECO:0007669"/>
    <property type="project" value="UniProtKB-KW"/>
</dbReference>
<keyword evidence="10 18" id="KW-1133">Transmembrane helix</keyword>
<evidence type="ECO:0000256" key="16">
    <source>
        <dbReference type="PROSITE-ProRule" id="PRU00289"/>
    </source>
</evidence>
<dbReference type="InterPro" id="IPR036390">
    <property type="entry name" value="WH_DNA-bd_sf"/>
</dbReference>
<dbReference type="PANTHER" id="PTHR22683">
    <property type="entry name" value="SPORULATION PROTEIN RELATED"/>
    <property type="match status" value="1"/>
</dbReference>
<evidence type="ECO:0000256" key="5">
    <source>
        <dbReference type="ARBA" id="ARBA00022618"/>
    </source>
</evidence>
<dbReference type="Pfam" id="PF17854">
    <property type="entry name" value="FtsK_alpha"/>
    <property type="match status" value="1"/>
</dbReference>
<dbReference type="Gene3D" id="3.40.50.300">
    <property type="entry name" value="P-loop containing nucleotide triphosphate hydrolases"/>
    <property type="match status" value="1"/>
</dbReference>
<dbReference type="GO" id="GO:0005886">
    <property type="term" value="C:plasma membrane"/>
    <property type="evidence" value="ECO:0007669"/>
    <property type="project" value="UniProtKB-SubCell"/>
</dbReference>
<organism evidence="20 21">
    <name type="scientific">Phaeovibrio sulfidiphilus</name>
    <dbReference type="NCBI Taxonomy" id="1220600"/>
    <lineage>
        <taxon>Bacteria</taxon>
        <taxon>Pseudomonadati</taxon>
        <taxon>Pseudomonadota</taxon>
        <taxon>Alphaproteobacteria</taxon>
        <taxon>Rhodospirillales</taxon>
        <taxon>Rhodospirillaceae</taxon>
        <taxon>Phaeovibrio</taxon>
    </lineage>
</organism>
<dbReference type="InterPro" id="IPR018541">
    <property type="entry name" value="Ftsk_gamma"/>
</dbReference>
<comment type="subunit">
    <text evidence="15">Homohexamer. Forms a ring that surrounds DNA.</text>
</comment>
<keyword evidence="13" id="KW-0131">Cell cycle</keyword>
<dbReference type="Gene3D" id="1.10.10.10">
    <property type="entry name" value="Winged helix-like DNA-binding domain superfamily/Winged helix DNA-binding domain"/>
    <property type="match status" value="1"/>
</dbReference>
<reference evidence="20" key="1">
    <citation type="submission" date="2020-10" db="EMBL/GenBank/DDBJ databases">
        <title>Genome sequence of the unusual species of purple photosynthetic bacteria, Phaeovibrio sulfidiphilus DSM 23193, type strain.</title>
        <authorList>
            <person name="Kyndt J.A."/>
            <person name="Meyer T.E."/>
        </authorList>
    </citation>
    <scope>NUCLEOTIDE SEQUENCE</scope>
    <source>
        <strain evidence="20">DSM 23193</strain>
    </source>
</reference>
<dbReference type="RefSeq" id="WP_192533118.1">
    <property type="nucleotide sequence ID" value="NZ_JACZHT010000001.1"/>
</dbReference>
<evidence type="ECO:0000256" key="3">
    <source>
        <dbReference type="ARBA" id="ARBA00020887"/>
    </source>
</evidence>
<feature type="transmembrane region" description="Helical" evidence="18">
    <location>
        <begin position="79"/>
        <end position="99"/>
    </location>
</feature>
<evidence type="ECO:0000256" key="14">
    <source>
        <dbReference type="ARBA" id="ARBA00024784"/>
    </source>
</evidence>
<gene>
    <name evidence="20" type="ORF">IHV25_01080</name>
</gene>
<dbReference type="InterPro" id="IPR025199">
    <property type="entry name" value="FtsK_4TM"/>
</dbReference>
<feature type="domain" description="FtsK" evidence="19">
    <location>
        <begin position="461"/>
        <end position="679"/>
    </location>
</feature>
<protein>
    <recommendedName>
        <fullName evidence="3">DNA translocase FtsK</fullName>
    </recommendedName>
</protein>
<evidence type="ECO:0000256" key="10">
    <source>
        <dbReference type="ARBA" id="ARBA00022989"/>
    </source>
</evidence>
<feature type="transmembrane region" description="Helical" evidence="18">
    <location>
        <begin position="191"/>
        <end position="208"/>
    </location>
</feature>
<evidence type="ECO:0000313" key="21">
    <source>
        <dbReference type="Proteomes" id="UP000631034"/>
    </source>
</evidence>